<dbReference type="InterPro" id="IPR011006">
    <property type="entry name" value="CheY-like_superfamily"/>
</dbReference>
<dbReference type="Pfam" id="PF00072">
    <property type="entry name" value="Response_reg"/>
    <property type="match status" value="1"/>
</dbReference>
<dbReference type="InterPro" id="IPR058245">
    <property type="entry name" value="NreC/VraR/RcsB-like_REC"/>
</dbReference>
<evidence type="ECO:0000256" key="1">
    <source>
        <dbReference type="ARBA" id="ARBA00022553"/>
    </source>
</evidence>
<dbReference type="Gene3D" id="3.40.50.2300">
    <property type="match status" value="1"/>
</dbReference>
<dbReference type="Proteomes" id="UP000188235">
    <property type="component" value="Chromosome"/>
</dbReference>
<dbReference type="GO" id="GO:0003677">
    <property type="term" value="F:DNA binding"/>
    <property type="evidence" value="ECO:0007669"/>
    <property type="project" value="UniProtKB-KW"/>
</dbReference>
<dbReference type="CDD" id="cd06170">
    <property type="entry name" value="LuxR_C_like"/>
    <property type="match status" value="1"/>
</dbReference>
<sequence>MTARLVVADDSTLLREGLVGLLERQGFTVVAQETHADGLLDRIRVLKEAGDLPDAVITDVRMPPGMSNDGLKAALQIKAAHPEVAVLVLSQYVAPMYAQELFGLQAAGGTGYLLKDRIAEVADFIASLRLVLSGGVVIDPEVARSMMRSSRSGLGELSQRELEVLELMAQGLSNAQIAEQLFLSGAAVAKHVSNIFMKLGLAPGEENRRVRAILAFLSDSGGVRQ</sequence>
<reference evidence="8 9" key="1">
    <citation type="journal article" date="2008" name="Int. J. Syst. Evol. Microbiol.">
        <title>Tessaracoccus flavescens sp. nov., isolated from marine sediment.</title>
        <authorList>
            <person name="Lee D.W."/>
            <person name="Lee S.D."/>
        </authorList>
    </citation>
    <scope>NUCLEOTIDE SEQUENCE [LARGE SCALE GENOMIC DNA]</scope>
    <source>
        <strain evidence="8 9">SST-39T</strain>
    </source>
</reference>
<dbReference type="SMART" id="SM00421">
    <property type="entry name" value="HTH_LUXR"/>
    <property type="match status" value="1"/>
</dbReference>
<name>A0A1Q2CW78_9ACTN</name>
<dbReference type="InterPro" id="IPR039420">
    <property type="entry name" value="WalR-like"/>
</dbReference>
<gene>
    <name evidence="8" type="ORF">BW733_05345</name>
</gene>
<dbReference type="PROSITE" id="PS50043">
    <property type="entry name" value="HTH_LUXR_2"/>
    <property type="match status" value="1"/>
</dbReference>
<dbReference type="KEGG" id="tfa:BW733_05345"/>
<evidence type="ECO:0000256" key="5">
    <source>
        <dbReference type="PROSITE-ProRule" id="PRU00169"/>
    </source>
</evidence>
<organism evidence="8 9">
    <name type="scientific">Tessaracoccus flavescens</name>
    <dbReference type="NCBI Taxonomy" id="399497"/>
    <lineage>
        <taxon>Bacteria</taxon>
        <taxon>Bacillati</taxon>
        <taxon>Actinomycetota</taxon>
        <taxon>Actinomycetes</taxon>
        <taxon>Propionibacteriales</taxon>
        <taxon>Propionibacteriaceae</taxon>
        <taxon>Tessaracoccus</taxon>
    </lineage>
</organism>
<dbReference type="OrthoDB" id="4135368at2"/>
<proteinExistence type="predicted"/>
<keyword evidence="4" id="KW-0804">Transcription</keyword>
<dbReference type="RefSeq" id="WP_077348580.1">
    <property type="nucleotide sequence ID" value="NZ_CP019607.1"/>
</dbReference>
<dbReference type="Pfam" id="PF00196">
    <property type="entry name" value="GerE"/>
    <property type="match status" value="1"/>
</dbReference>
<evidence type="ECO:0000313" key="9">
    <source>
        <dbReference type="Proteomes" id="UP000188235"/>
    </source>
</evidence>
<accession>A0A1Q2CW78</accession>
<dbReference type="InterPro" id="IPR001789">
    <property type="entry name" value="Sig_transdc_resp-reg_receiver"/>
</dbReference>
<dbReference type="EMBL" id="CP019607">
    <property type="protein sequence ID" value="AQP50339.1"/>
    <property type="molecule type" value="Genomic_DNA"/>
</dbReference>
<dbReference type="PROSITE" id="PS50110">
    <property type="entry name" value="RESPONSE_REGULATORY"/>
    <property type="match status" value="1"/>
</dbReference>
<dbReference type="PRINTS" id="PR00038">
    <property type="entry name" value="HTHLUXR"/>
</dbReference>
<keyword evidence="1 5" id="KW-0597">Phosphoprotein</keyword>
<dbReference type="SUPFAM" id="SSF52172">
    <property type="entry name" value="CheY-like"/>
    <property type="match status" value="1"/>
</dbReference>
<feature type="domain" description="Response regulatory" evidence="7">
    <location>
        <begin position="4"/>
        <end position="130"/>
    </location>
</feature>
<dbReference type="AlphaFoldDB" id="A0A1Q2CW78"/>
<evidence type="ECO:0000259" key="7">
    <source>
        <dbReference type="PROSITE" id="PS50110"/>
    </source>
</evidence>
<dbReference type="PANTHER" id="PTHR43214">
    <property type="entry name" value="TWO-COMPONENT RESPONSE REGULATOR"/>
    <property type="match status" value="1"/>
</dbReference>
<dbReference type="CDD" id="cd17535">
    <property type="entry name" value="REC_NarL-like"/>
    <property type="match status" value="1"/>
</dbReference>
<feature type="domain" description="HTH luxR-type" evidence="6">
    <location>
        <begin position="150"/>
        <end position="219"/>
    </location>
</feature>
<dbReference type="PANTHER" id="PTHR43214:SF24">
    <property type="entry name" value="TRANSCRIPTIONAL REGULATORY PROTEIN NARL-RELATED"/>
    <property type="match status" value="1"/>
</dbReference>
<dbReference type="InterPro" id="IPR000792">
    <property type="entry name" value="Tscrpt_reg_LuxR_C"/>
</dbReference>
<feature type="modified residue" description="4-aspartylphosphate" evidence="5">
    <location>
        <position position="59"/>
    </location>
</feature>
<evidence type="ECO:0000256" key="4">
    <source>
        <dbReference type="ARBA" id="ARBA00023163"/>
    </source>
</evidence>
<dbReference type="SMART" id="SM00448">
    <property type="entry name" value="REC"/>
    <property type="match status" value="1"/>
</dbReference>
<dbReference type="GO" id="GO:0006355">
    <property type="term" value="P:regulation of DNA-templated transcription"/>
    <property type="evidence" value="ECO:0007669"/>
    <property type="project" value="InterPro"/>
</dbReference>
<dbReference type="GO" id="GO:0000160">
    <property type="term" value="P:phosphorelay signal transduction system"/>
    <property type="evidence" value="ECO:0007669"/>
    <property type="project" value="InterPro"/>
</dbReference>
<evidence type="ECO:0000259" key="6">
    <source>
        <dbReference type="PROSITE" id="PS50043"/>
    </source>
</evidence>
<dbReference type="STRING" id="399497.BW733_05345"/>
<keyword evidence="2" id="KW-0805">Transcription regulation</keyword>
<evidence type="ECO:0000256" key="2">
    <source>
        <dbReference type="ARBA" id="ARBA00023015"/>
    </source>
</evidence>
<protein>
    <submittedName>
        <fullName evidence="8">DNA-binding response regulator</fullName>
    </submittedName>
</protein>
<evidence type="ECO:0000256" key="3">
    <source>
        <dbReference type="ARBA" id="ARBA00023125"/>
    </source>
</evidence>
<keyword evidence="3 8" id="KW-0238">DNA-binding</keyword>
<keyword evidence="9" id="KW-1185">Reference proteome</keyword>
<evidence type="ECO:0000313" key="8">
    <source>
        <dbReference type="EMBL" id="AQP50339.1"/>
    </source>
</evidence>